<dbReference type="Gene3D" id="3.40.50.2020">
    <property type="match status" value="1"/>
</dbReference>
<accession>A0AA34RD02</accession>
<gene>
    <name evidence="6 8" type="primary">pyrE</name>
    <name evidence="8" type="ordered locus">G5S_0441</name>
</gene>
<protein>
    <recommendedName>
        <fullName evidence="2 6">Orotate phosphoribosyltransferase</fullName>
        <shortName evidence="6">OPRT</shortName>
        <shortName evidence="6">OPRTase</shortName>
        <ecNumber evidence="2 6">2.4.2.10</ecNumber>
    </recommendedName>
</protein>
<evidence type="ECO:0000256" key="2">
    <source>
        <dbReference type="ARBA" id="ARBA00011971"/>
    </source>
</evidence>
<dbReference type="GO" id="GO:0000287">
    <property type="term" value="F:magnesium ion binding"/>
    <property type="evidence" value="ECO:0007669"/>
    <property type="project" value="UniProtKB-UniRule"/>
</dbReference>
<evidence type="ECO:0000313" key="9">
    <source>
        <dbReference type="Proteomes" id="UP000008305"/>
    </source>
</evidence>
<dbReference type="KEGG" id="cpm:G5S_0441"/>
<sequence>MVSYDETQLRDDAVIKLYQIGAIKFGNYVLSQEQETPVFVDMRLIISSPEILQTMATLIWRLRQEFNSSLLCGVPYTALTLATSISLQYNIAMVLRRKELKNPNFSDTIKVEGRFTPGQTCLIINDVISSGNSILETATALKEQGLIVREAFVFLDRLVGGKEFLKDQGIKVSSVFTLFSLVKTLIESGELSESDAAYAEKIVESLEEVS</sequence>
<name>A0AA34RD02_CHLPE</name>
<dbReference type="AlphaFoldDB" id="A0AA34RD02"/>
<keyword evidence="5 6" id="KW-0665">Pyrimidine biosynthesis</keyword>
<dbReference type="NCBIfam" id="NF010382">
    <property type="entry name" value="PRK13809.1"/>
    <property type="match status" value="1"/>
</dbReference>
<proteinExistence type="inferred from homology"/>
<dbReference type="InterPro" id="IPR029057">
    <property type="entry name" value="PRTase-like"/>
</dbReference>
<feature type="binding site" evidence="6">
    <location>
        <position position="129"/>
    </location>
    <ligand>
        <name>orotate</name>
        <dbReference type="ChEBI" id="CHEBI:30839"/>
    </ligand>
</feature>
<comment type="caution">
    <text evidence="6">Lacks conserved residue(s) required for the propagation of feature annotation.</text>
</comment>
<keyword evidence="9" id="KW-1185">Reference proteome</keyword>
<dbReference type="InterPro" id="IPR023031">
    <property type="entry name" value="OPRT"/>
</dbReference>
<feature type="domain" description="Phosphoribosyltransferase" evidence="7">
    <location>
        <begin position="48"/>
        <end position="160"/>
    </location>
</feature>
<dbReference type="Pfam" id="PF00156">
    <property type="entry name" value="Pribosyltran"/>
    <property type="match status" value="1"/>
</dbReference>
<evidence type="ECO:0000256" key="3">
    <source>
        <dbReference type="ARBA" id="ARBA00022676"/>
    </source>
</evidence>
<organism evidence="8 9">
    <name type="scientific">Chlamydia pecorum (strain ATCC VR-628 / DSM 29919 / E58)</name>
    <name type="common">Chlamydophila pecorum</name>
    <dbReference type="NCBI Taxonomy" id="331635"/>
    <lineage>
        <taxon>Bacteria</taxon>
        <taxon>Pseudomonadati</taxon>
        <taxon>Chlamydiota</taxon>
        <taxon>Chlamydiia</taxon>
        <taxon>Chlamydiales</taxon>
        <taxon>Chlamydiaceae</taxon>
        <taxon>Chlamydia/Chlamydophila group</taxon>
        <taxon>Chlamydia</taxon>
    </lineage>
</organism>
<keyword evidence="3 6" id="KW-0328">Glycosyltransferase</keyword>
<dbReference type="InterPro" id="IPR000836">
    <property type="entry name" value="PRTase_dom"/>
</dbReference>
<comment type="cofactor">
    <cofactor evidence="6">
        <name>Mg(2+)</name>
        <dbReference type="ChEBI" id="CHEBI:18420"/>
    </cofactor>
</comment>
<dbReference type="GO" id="GO:0004588">
    <property type="term" value="F:orotate phosphoribosyltransferase activity"/>
    <property type="evidence" value="ECO:0007669"/>
    <property type="project" value="UniProtKB-UniRule"/>
</dbReference>
<dbReference type="GO" id="GO:0019856">
    <property type="term" value="P:pyrimidine nucleobase biosynthetic process"/>
    <property type="evidence" value="ECO:0007669"/>
    <property type="project" value="TreeGrafter"/>
</dbReference>
<keyword evidence="6" id="KW-0460">Magnesium</keyword>
<evidence type="ECO:0000313" key="8">
    <source>
        <dbReference type="EMBL" id="AEB41435.1"/>
    </source>
</evidence>
<evidence type="ECO:0000256" key="5">
    <source>
        <dbReference type="ARBA" id="ARBA00022975"/>
    </source>
</evidence>
<comment type="similarity">
    <text evidence="6">Belongs to the purine/pyrimidine phosphoribosyltransferase family. PyrE subfamily.</text>
</comment>
<comment type="catalytic activity">
    <reaction evidence="6">
        <text>orotidine 5'-phosphate + diphosphate = orotate + 5-phospho-alpha-D-ribose 1-diphosphate</text>
        <dbReference type="Rhea" id="RHEA:10380"/>
        <dbReference type="ChEBI" id="CHEBI:30839"/>
        <dbReference type="ChEBI" id="CHEBI:33019"/>
        <dbReference type="ChEBI" id="CHEBI:57538"/>
        <dbReference type="ChEBI" id="CHEBI:58017"/>
        <dbReference type="EC" id="2.4.2.10"/>
    </reaction>
</comment>
<evidence type="ECO:0000259" key="7">
    <source>
        <dbReference type="Pfam" id="PF00156"/>
    </source>
</evidence>
<dbReference type="Proteomes" id="UP000008305">
    <property type="component" value="Chromosome"/>
</dbReference>
<dbReference type="PANTHER" id="PTHR19278">
    <property type="entry name" value="OROTATE PHOSPHORIBOSYLTRANSFERASE"/>
    <property type="match status" value="1"/>
</dbReference>
<dbReference type="HAMAP" id="MF_01208">
    <property type="entry name" value="PyrE"/>
    <property type="match status" value="1"/>
</dbReference>
<comment type="pathway">
    <text evidence="1 6">Pyrimidine metabolism; UMP biosynthesis via de novo pathway; UMP from orotate: step 1/2.</text>
</comment>
<dbReference type="GO" id="GO:0004590">
    <property type="term" value="F:orotidine-5'-phosphate decarboxylase activity"/>
    <property type="evidence" value="ECO:0007669"/>
    <property type="project" value="TreeGrafter"/>
</dbReference>
<reference evidence="8 9" key="1">
    <citation type="journal article" date="2011" name="J. Bacteriol.">
        <title>Genome sequence of the obligate intracellular animal pathogen Chlamydia pecorum E58.</title>
        <authorList>
            <person name="Mojica S."/>
            <person name="Huot Creasy H."/>
            <person name="Daugherty S."/>
            <person name="Read T.D."/>
            <person name="Kim T."/>
            <person name="Kaltenboeck B."/>
            <person name="Bavoil P."/>
            <person name="Myers G.S."/>
        </authorList>
    </citation>
    <scope>NUCLEOTIDE SEQUENCE [LARGE SCALE GENOMIC DNA]</scope>
    <source>
        <strain evidence="8 9">E58</strain>
    </source>
</reference>
<evidence type="ECO:0000256" key="1">
    <source>
        <dbReference type="ARBA" id="ARBA00004889"/>
    </source>
</evidence>
<comment type="function">
    <text evidence="6">Catalyzes the transfer of a ribosyl phosphate group from 5-phosphoribose 1-diphosphate to orotate, leading to the formation of orotidine monophosphate (OMP).</text>
</comment>
<dbReference type="SUPFAM" id="SSF53271">
    <property type="entry name" value="PRTase-like"/>
    <property type="match status" value="1"/>
</dbReference>
<keyword evidence="4 6" id="KW-0808">Transferase</keyword>
<feature type="binding site" description="in other chain" evidence="6">
    <location>
        <begin position="125"/>
        <end position="133"/>
    </location>
    <ligand>
        <name>5-phospho-alpha-D-ribose 1-diphosphate</name>
        <dbReference type="ChEBI" id="CHEBI:58017"/>
        <note>ligand shared between dimeric partners</note>
    </ligand>
</feature>
<feature type="binding site" evidence="6">
    <location>
        <position position="97"/>
    </location>
    <ligand>
        <name>5-phospho-alpha-D-ribose 1-diphosphate</name>
        <dbReference type="ChEBI" id="CHEBI:58017"/>
        <note>ligand shared between dimeric partners</note>
    </ligand>
</feature>
<feature type="binding site" evidence="6">
    <location>
        <position position="157"/>
    </location>
    <ligand>
        <name>orotate</name>
        <dbReference type="ChEBI" id="CHEBI:30839"/>
    </ligand>
</feature>
<feature type="binding site" description="in other chain" evidence="6">
    <location>
        <position position="98"/>
    </location>
    <ligand>
        <name>5-phospho-alpha-D-ribose 1-diphosphate</name>
        <dbReference type="ChEBI" id="CHEBI:58017"/>
        <note>ligand shared between dimeric partners</note>
    </ligand>
</feature>
<dbReference type="GO" id="GO:0044205">
    <property type="term" value="P:'de novo' UMP biosynthetic process"/>
    <property type="evidence" value="ECO:0007669"/>
    <property type="project" value="UniProtKB-UniRule"/>
</dbReference>
<dbReference type="EMBL" id="CP002608">
    <property type="protein sequence ID" value="AEB41435.1"/>
    <property type="molecule type" value="Genomic_DNA"/>
</dbReference>
<dbReference type="PANTHER" id="PTHR19278:SF9">
    <property type="entry name" value="URIDINE 5'-MONOPHOSPHATE SYNTHASE"/>
    <property type="match status" value="1"/>
</dbReference>
<dbReference type="RefSeq" id="WP_013712513.1">
    <property type="nucleotide sequence ID" value="NC_015408.1"/>
</dbReference>
<comment type="subunit">
    <text evidence="6">Homodimer.</text>
</comment>
<evidence type="ECO:0000256" key="4">
    <source>
        <dbReference type="ARBA" id="ARBA00022679"/>
    </source>
</evidence>
<dbReference type="CDD" id="cd06223">
    <property type="entry name" value="PRTases_typeI"/>
    <property type="match status" value="1"/>
</dbReference>
<dbReference type="EC" id="2.4.2.10" evidence="2 6"/>
<evidence type="ECO:0000256" key="6">
    <source>
        <dbReference type="HAMAP-Rule" id="MF_01208"/>
    </source>
</evidence>
<feature type="binding site" evidence="6">
    <location>
        <position position="101"/>
    </location>
    <ligand>
        <name>5-phospho-alpha-D-ribose 1-diphosphate</name>
        <dbReference type="ChEBI" id="CHEBI:58017"/>
        <note>ligand shared between dimeric partners</note>
    </ligand>
</feature>